<gene>
    <name evidence="2" type="primary">LOC112551470</name>
</gene>
<evidence type="ECO:0000313" key="1">
    <source>
        <dbReference type="Proteomes" id="UP000189705"/>
    </source>
</evidence>
<proteinExistence type="predicted"/>
<evidence type="ECO:0000313" key="2">
    <source>
        <dbReference type="RefSeq" id="XP_025068449.1"/>
    </source>
</evidence>
<dbReference type="KEGG" id="asn:112551470"/>
<dbReference type="RefSeq" id="XP_025068449.1">
    <property type="nucleotide sequence ID" value="XM_025212664.1"/>
</dbReference>
<dbReference type="GeneID" id="112551470"/>
<reference evidence="2" key="1">
    <citation type="submission" date="2025-08" db="UniProtKB">
        <authorList>
            <consortium name="RefSeq"/>
        </authorList>
    </citation>
    <scope>IDENTIFICATION</scope>
</reference>
<sequence length="264" mass="28644">MTCSSGRESYFNLNSTWYDPSGSWLENHRIPLCYADDSCCGGCNPDVRGVGGHNYRPCWYRRSVCSEAERGSSSGYCGSEDSGCARRPTLGYSDGCGGYRRGPDRCNGECSSHEFGRRPTYHYAADVYLANERLACSEGCHGSSGGFYGSSGGCHRRRRCGEPCHGSGSYGSSRGCHGRRRSVCGEPCHDSGSSGYLQRVCVKPGPCIPRCPPRQKYVRSTQSCCIPVQTYCAPVQAYCPPVGKYSSGGQQCKQTSKLPILKAK</sequence>
<organism evidence="1 2">
    <name type="scientific">Alligator sinensis</name>
    <name type="common">Chinese alligator</name>
    <dbReference type="NCBI Taxonomy" id="38654"/>
    <lineage>
        <taxon>Eukaryota</taxon>
        <taxon>Metazoa</taxon>
        <taxon>Chordata</taxon>
        <taxon>Craniata</taxon>
        <taxon>Vertebrata</taxon>
        <taxon>Euteleostomi</taxon>
        <taxon>Archelosauria</taxon>
        <taxon>Archosauria</taxon>
        <taxon>Crocodylia</taxon>
        <taxon>Alligatoridae</taxon>
        <taxon>Alligatorinae</taxon>
        <taxon>Alligator</taxon>
    </lineage>
</organism>
<dbReference type="AlphaFoldDB" id="A0A3Q0H8Q5"/>
<keyword evidence="1" id="KW-1185">Reference proteome</keyword>
<name>A0A3Q0H8Q5_ALLSI</name>
<protein>
    <submittedName>
        <fullName evidence="2">Keratin-associated protein 5-3-like</fullName>
    </submittedName>
</protein>
<accession>A0A3Q0H8Q5</accession>
<dbReference type="InParanoid" id="A0A3Q0H8Q5"/>
<dbReference type="Proteomes" id="UP000189705">
    <property type="component" value="Unplaced"/>
</dbReference>